<sequence>MPSSTRSNKETKLIFSPDPTRVPSTDSRSPLSTDNTNLPSTDILHPTLIDIPSRTSIDTEPVHKLLRKQVSFVEDAEAVEGRAEEEEVNYIGGAGFQGSGNQGGNRNSYANRSNFNQNSQYQKPYNNSYSNNMNFGSSYYQKPPAPTQESKIEEMLDRVLEAQQRMTVDFNGKIDSVYPNLNTKFETLSTHVKKMEIEVVQTGDAIRRHEASTRGVGDDVMKHHVNAIIEDDFWQVVKEEKLQEGDLEVESLMIFGGSHWCRSTSDTKHRSMYTNTNRSSGTPEHRSTTPTESTASCNVVKILTHEEFAAKHPHPPSPDKVRID</sequence>
<evidence type="ECO:0000256" key="1">
    <source>
        <dbReference type="SAM" id="MobiDB-lite"/>
    </source>
</evidence>
<name>A0A8S9KIK2_BRACR</name>
<reference evidence="2" key="1">
    <citation type="submission" date="2019-12" db="EMBL/GenBank/DDBJ databases">
        <title>Genome sequencing and annotation of Brassica cretica.</title>
        <authorList>
            <person name="Studholme D.J."/>
            <person name="Sarris P.F."/>
        </authorList>
    </citation>
    <scope>NUCLEOTIDE SEQUENCE</scope>
    <source>
        <strain evidence="2">PFS-102/07</strain>
        <tissue evidence="2">Leaf</tissue>
    </source>
</reference>
<feature type="region of interest" description="Disordered" evidence="1">
    <location>
        <begin position="1"/>
        <end position="39"/>
    </location>
</feature>
<comment type="caution">
    <text evidence="2">The sequence shown here is derived from an EMBL/GenBank/DDBJ whole genome shotgun (WGS) entry which is preliminary data.</text>
</comment>
<feature type="compositionally biased region" description="Polar residues" evidence="1">
    <location>
        <begin position="22"/>
        <end position="39"/>
    </location>
</feature>
<evidence type="ECO:0000313" key="2">
    <source>
        <dbReference type="EMBL" id="KAF2593253.1"/>
    </source>
</evidence>
<feature type="region of interest" description="Disordered" evidence="1">
    <location>
        <begin position="269"/>
        <end position="295"/>
    </location>
</feature>
<dbReference type="EMBL" id="QGKY02000164">
    <property type="protein sequence ID" value="KAF2593253.1"/>
    <property type="molecule type" value="Genomic_DNA"/>
</dbReference>
<feature type="region of interest" description="Disordered" evidence="1">
    <location>
        <begin position="93"/>
        <end position="128"/>
    </location>
</feature>
<gene>
    <name evidence="2" type="ORF">F2Q70_00043558</name>
</gene>
<feature type="compositionally biased region" description="Polar residues" evidence="1">
    <location>
        <begin position="106"/>
        <end position="128"/>
    </location>
</feature>
<accession>A0A8S9KIK2</accession>
<protein>
    <submittedName>
        <fullName evidence="2">Uncharacterized protein</fullName>
    </submittedName>
</protein>
<dbReference type="AlphaFoldDB" id="A0A8S9KIK2"/>
<organism evidence="2">
    <name type="scientific">Brassica cretica</name>
    <name type="common">Mustard</name>
    <dbReference type="NCBI Taxonomy" id="69181"/>
    <lineage>
        <taxon>Eukaryota</taxon>
        <taxon>Viridiplantae</taxon>
        <taxon>Streptophyta</taxon>
        <taxon>Embryophyta</taxon>
        <taxon>Tracheophyta</taxon>
        <taxon>Spermatophyta</taxon>
        <taxon>Magnoliopsida</taxon>
        <taxon>eudicotyledons</taxon>
        <taxon>Gunneridae</taxon>
        <taxon>Pentapetalae</taxon>
        <taxon>rosids</taxon>
        <taxon>malvids</taxon>
        <taxon>Brassicales</taxon>
        <taxon>Brassicaceae</taxon>
        <taxon>Brassiceae</taxon>
        <taxon>Brassica</taxon>
    </lineage>
</organism>
<proteinExistence type="predicted"/>
<feature type="compositionally biased region" description="Gly residues" evidence="1">
    <location>
        <begin position="93"/>
        <end position="103"/>
    </location>
</feature>
<feature type="compositionally biased region" description="Polar residues" evidence="1">
    <location>
        <begin position="272"/>
        <end position="295"/>
    </location>
</feature>